<name>A0ABQ2YNZ8_9GAMM</name>
<evidence type="ECO:0000313" key="6">
    <source>
        <dbReference type="EMBL" id="GGX89073.1"/>
    </source>
</evidence>
<protein>
    <submittedName>
        <fullName evidence="6">LysR family transcriptional regulator</fullName>
    </submittedName>
</protein>
<evidence type="ECO:0000313" key="7">
    <source>
        <dbReference type="Proteomes" id="UP000653056"/>
    </source>
</evidence>
<dbReference type="PANTHER" id="PTHR30579:SF7">
    <property type="entry name" value="HTH-TYPE TRANSCRIPTIONAL REGULATOR LRHA-RELATED"/>
    <property type="match status" value="1"/>
</dbReference>
<keyword evidence="3" id="KW-0238">DNA-binding</keyword>
<dbReference type="SUPFAM" id="SSF53850">
    <property type="entry name" value="Periplasmic binding protein-like II"/>
    <property type="match status" value="1"/>
</dbReference>
<reference evidence="7" key="1">
    <citation type="journal article" date="2019" name="Int. J. Syst. Evol. Microbiol.">
        <title>The Global Catalogue of Microorganisms (GCM) 10K type strain sequencing project: providing services to taxonomists for standard genome sequencing and annotation.</title>
        <authorList>
            <consortium name="The Broad Institute Genomics Platform"/>
            <consortium name="The Broad Institute Genome Sequencing Center for Infectious Disease"/>
            <person name="Wu L."/>
            <person name="Ma J."/>
        </authorList>
    </citation>
    <scope>NUCLEOTIDE SEQUENCE [LARGE SCALE GENOMIC DNA]</scope>
    <source>
        <strain evidence="7">KCTC 22228</strain>
    </source>
</reference>
<comment type="similarity">
    <text evidence="1">Belongs to the LysR transcriptional regulatory family.</text>
</comment>
<dbReference type="PROSITE" id="PS50931">
    <property type="entry name" value="HTH_LYSR"/>
    <property type="match status" value="1"/>
</dbReference>
<gene>
    <name evidence="6" type="ORF">GCM10007160_15520</name>
</gene>
<dbReference type="Gene3D" id="3.40.190.10">
    <property type="entry name" value="Periplasmic binding protein-like II"/>
    <property type="match status" value="2"/>
</dbReference>
<evidence type="ECO:0000256" key="2">
    <source>
        <dbReference type="ARBA" id="ARBA00023015"/>
    </source>
</evidence>
<evidence type="ECO:0000256" key="4">
    <source>
        <dbReference type="ARBA" id="ARBA00023163"/>
    </source>
</evidence>
<dbReference type="Pfam" id="PF03466">
    <property type="entry name" value="LysR_substrate"/>
    <property type="match status" value="1"/>
</dbReference>
<dbReference type="InterPro" id="IPR050176">
    <property type="entry name" value="LTTR"/>
</dbReference>
<feature type="domain" description="HTH lysR-type" evidence="5">
    <location>
        <begin position="21"/>
        <end position="78"/>
    </location>
</feature>
<evidence type="ECO:0000256" key="3">
    <source>
        <dbReference type="ARBA" id="ARBA00023125"/>
    </source>
</evidence>
<keyword evidence="2" id="KW-0805">Transcription regulation</keyword>
<keyword evidence="7" id="KW-1185">Reference proteome</keyword>
<evidence type="ECO:0000259" key="5">
    <source>
        <dbReference type="PROSITE" id="PS50931"/>
    </source>
</evidence>
<dbReference type="Gene3D" id="1.10.10.10">
    <property type="entry name" value="Winged helix-like DNA-binding domain superfamily/Winged helix DNA-binding domain"/>
    <property type="match status" value="1"/>
</dbReference>
<dbReference type="InterPro" id="IPR036390">
    <property type="entry name" value="WH_DNA-bd_sf"/>
</dbReference>
<proteinExistence type="inferred from homology"/>
<dbReference type="InterPro" id="IPR036388">
    <property type="entry name" value="WH-like_DNA-bd_sf"/>
</dbReference>
<comment type="caution">
    <text evidence="6">The sequence shown here is derived from an EMBL/GenBank/DDBJ whole genome shotgun (WGS) entry which is preliminary data.</text>
</comment>
<dbReference type="Proteomes" id="UP000653056">
    <property type="component" value="Unassembled WGS sequence"/>
</dbReference>
<evidence type="ECO:0000256" key="1">
    <source>
        <dbReference type="ARBA" id="ARBA00009437"/>
    </source>
</evidence>
<keyword evidence="4" id="KW-0804">Transcription</keyword>
<sequence length="300" mass="32612">MNQKTSTNRPAGDPHPVTRTLNLDAARTFVAIYETGSFRRAAARVNRSPSAVSLQVGKLEEQLGVRLLHRDARRVRLTRQGEVLLGFARRLVGISDEAMAVFHGSPLSGGLRLAAPHDLGVSLVPGLLRRLAEMHPRIRVDVRLDSSETVQRLFVEGDANLALFNEASTPQIPARDLFSEELRWLMRDGGRAVERDPLPLAVAEIGCAWRDAALRALEGVGRSYRVAYSSDTSMGQVAALRADLAVAALPGSLADRDLIEVPEHWGLPPLGRTHIYLANDGSDTAKAFAALITPDLRSIA</sequence>
<dbReference type="InterPro" id="IPR000847">
    <property type="entry name" value="LysR_HTH_N"/>
</dbReference>
<accession>A0ABQ2YNZ8</accession>
<dbReference type="Pfam" id="PF00126">
    <property type="entry name" value="HTH_1"/>
    <property type="match status" value="1"/>
</dbReference>
<dbReference type="InterPro" id="IPR005119">
    <property type="entry name" value="LysR_subst-bd"/>
</dbReference>
<organism evidence="6 7">
    <name type="scientific">Litchfieldella qijiaojingensis</name>
    <dbReference type="NCBI Taxonomy" id="980347"/>
    <lineage>
        <taxon>Bacteria</taxon>
        <taxon>Pseudomonadati</taxon>
        <taxon>Pseudomonadota</taxon>
        <taxon>Gammaproteobacteria</taxon>
        <taxon>Oceanospirillales</taxon>
        <taxon>Halomonadaceae</taxon>
        <taxon>Litchfieldella</taxon>
    </lineage>
</organism>
<dbReference type="PANTHER" id="PTHR30579">
    <property type="entry name" value="TRANSCRIPTIONAL REGULATOR"/>
    <property type="match status" value="1"/>
</dbReference>
<dbReference type="SUPFAM" id="SSF46785">
    <property type="entry name" value="Winged helix' DNA-binding domain"/>
    <property type="match status" value="1"/>
</dbReference>
<dbReference type="EMBL" id="BMXS01000006">
    <property type="protein sequence ID" value="GGX89073.1"/>
    <property type="molecule type" value="Genomic_DNA"/>
</dbReference>